<dbReference type="InterPro" id="IPR009563">
    <property type="entry name" value="SSSCA1"/>
</dbReference>
<proteinExistence type="predicted"/>
<evidence type="ECO:0000256" key="1">
    <source>
        <dbReference type="SAM" id="MobiDB-lite"/>
    </source>
</evidence>
<dbReference type="InterPro" id="IPR051888">
    <property type="entry name" value="UPF0148_domain"/>
</dbReference>
<feature type="compositionally biased region" description="Polar residues" evidence="1">
    <location>
        <begin position="147"/>
        <end position="170"/>
    </location>
</feature>
<dbReference type="OrthoDB" id="28939at2759"/>
<name>A0A1Y1Y3X0_9FUNG</name>
<accession>A0A1Y1Y3X0</accession>
<comment type="caution">
    <text evidence="2">The sequence shown here is derived from an EMBL/GenBank/DDBJ whole genome shotgun (WGS) entry which is preliminary data.</text>
</comment>
<dbReference type="Proteomes" id="UP000193498">
    <property type="component" value="Unassembled WGS sequence"/>
</dbReference>
<dbReference type="InParanoid" id="A0A1Y1Y3X0"/>
<reference evidence="2 3" key="1">
    <citation type="submission" date="2016-07" db="EMBL/GenBank/DDBJ databases">
        <title>Pervasive Adenine N6-methylation of Active Genes in Fungi.</title>
        <authorList>
            <consortium name="DOE Joint Genome Institute"/>
            <person name="Mondo S.J."/>
            <person name="Dannebaum R.O."/>
            <person name="Kuo R.C."/>
            <person name="Labutti K."/>
            <person name="Haridas S."/>
            <person name="Kuo A."/>
            <person name="Salamov A."/>
            <person name="Ahrendt S.R."/>
            <person name="Lipzen A."/>
            <person name="Sullivan W."/>
            <person name="Andreopoulos W.B."/>
            <person name="Clum A."/>
            <person name="Lindquist E."/>
            <person name="Daum C."/>
            <person name="Ramamoorthy G.K."/>
            <person name="Gryganskyi A."/>
            <person name="Culley D."/>
            <person name="Magnuson J.K."/>
            <person name="James T.Y."/>
            <person name="O'Malley M.A."/>
            <person name="Stajich J.E."/>
            <person name="Spatafora J.W."/>
            <person name="Visel A."/>
            <person name="Grigoriev I.V."/>
        </authorList>
    </citation>
    <scope>NUCLEOTIDE SEQUENCE [LARGE SCALE GENOMIC DNA]</scope>
    <source>
        <strain evidence="2 3">CBS 931.73</strain>
    </source>
</reference>
<keyword evidence="3" id="KW-1185">Reference proteome</keyword>
<organism evidence="2 3">
    <name type="scientific">Basidiobolus meristosporus CBS 931.73</name>
    <dbReference type="NCBI Taxonomy" id="1314790"/>
    <lineage>
        <taxon>Eukaryota</taxon>
        <taxon>Fungi</taxon>
        <taxon>Fungi incertae sedis</taxon>
        <taxon>Zoopagomycota</taxon>
        <taxon>Entomophthoromycotina</taxon>
        <taxon>Basidiobolomycetes</taxon>
        <taxon>Basidiobolales</taxon>
        <taxon>Basidiobolaceae</taxon>
        <taxon>Basidiobolus</taxon>
    </lineage>
</organism>
<evidence type="ECO:0000313" key="3">
    <source>
        <dbReference type="Proteomes" id="UP000193498"/>
    </source>
</evidence>
<gene>
    <name evidence="2" type="ORF">K493DRAFT_42254</name>
</gene>
<dbReference type="Pfam" id="PF06677">
    <property type="entry name" value="Auto_anti-p27"/>
    <property type="match status" value="2"/>
</dbReference>
<evidence type="ECO:0000313" key="2">
    <source>
        <dbReference type="EMBL" id="ORX92585.1"/>
    </source>
</evidence>
<protein>
    <submittedName>
        <fullName evidence="2">Uncharacterized protein</fullName>
    </submittedName>
</protein>
<dbReference type="STRING" id="1314790.A0A1Y1Y3X0"/>
<dbReference type="PANTHER" id="PTHR16537:SF1">
    <property type="entry name" value="PROTEIN ZNRD2"/>
    <property type="match status" value="1"/>
</dbReference>
<sequence>MDRTDHAANLIGNYLLKGWVLMDAVCPNPSCSVPLMRSKDKKIQFCVLCDDPERKQTQEPVIQSPENTNSTVELEEVEKKRAQSQTASKLIGEKLLQGWAMLNDICPNETCYGVPLIRNKREKHLYCVICQRNYIKEEDADLKNETLQKANPSDSEEITQAQPVSQTSSC</sequence>
<dbReference type="PANTHER" id="PTHR16537">
    <property type="entry name" value="SJOEGREN SYNDROME/SCLERODERMA AUTOANTIGEN 1"/>
    <property type="match status" value="1"/>
</dbReference>
<dbReference type="AlphaFoldDB" id="A0A1Y1Y3X0"/>
<feature type="region of interest" description="Disordered" evidence="1">
    <location>
        <begin position="141"/>
        <end position="170"/>
    </location>
</feature>
<dbReference type="EMBL" id="MCFE01000269">
    <property type="protein sequence ID" value="ORX92585.1"/>
    <property type="molecule type" value="Genomic_DNA"/>
</dbReference>